<dbReference type="RefSeq" id="XP_013995793.1">
    <property type="nucleotide sequence ID" value="XM_014140318.1"/>
</dbReference>
<keyword evidence="5 6" id="KW-0131">Cell cycle</keyword>
<evidence type="ECO:0000256" key="2">
    <source>
        <dbReference type="ARBA" id="ARBA00022737"/>
    </source>
</evidence>
<evidence type="ECO:0000313" key="6">
    <source>
        <dbReference type="RefSeq" id="XP_013995793.1"/>
    </source>
</evidence>
<dbReference type="InterPro" id="IPR001680">
    <property type="entry name" value="WD40_rpt"/>
</dbReference>
<dbReference type="GeneID" id="106569201"/>
<name>A0A1S3LY12_SALSA</name>
<dbReference type="RefSeq" id="XP_013995792.1">
    <property type="nucleotide sequence ID" value="XM_014140317.1"/>
</dbReference>
<evidence type="ECO:0000313" key="5">
    <source>
        <dbReference type="RefSeq" id="XP_013995792.1"/>
    </source>
</evidence>
<dbReference type="PROSITE" id="PS50082">
    <property type="entry name" value="WD_REPEATS_2"/>
    <property type="match status" value="1"/>
</dbReference>
<sequence length="207" mass="22931">MASHTARVASLSWNNYILSRSGHIHHDVRVADHYIFTLSGHSQEVCGLKWSPDGRYLASLGNDNLVYVWSDVQDGSGQGSSFVHCFSEHQGAVKVAPVTTASGMSTVAPASMVWTLSQISSLMFAPNYKELVFSHGYSHDNIVIWKYPSLTKVAELNGHEDKILNLTMSPDCSTIDTVRFWKSFELDPVKKANEMKSTSSIIHTAIR</sequence>
<gene>
    <name evidence="5 6" type="primary">LOC106569201</name>
</gene>
<evidence type="ECO:0000313" key="4">
    <source>
        <dbReference type="Proteomes" id="UP001652741"/>
    </source>
</evidence>
<feature type="repeat" description="WD" evidence="3">
    <location>
        <begin position="38"/>
        <end position="70"/>
    </location>
</feature>
<dbReference type="InterPro" id="IPR011047">
    <property type="entry name" value="Quinoprotein_ADH-like_sf"/>
</dbReference>
<evidence type="ECO:0000256" key="1">
    <source>
        <dbReference type="ARBA" id="ARBA00022574"/>
    </source>
</evidence>
<dbReference type="GO" id="GO:1905786">
    <property type="term" value="P:positive regulation of anaphase-promoting complex-dependent catabolic process"/>
    <property type="evidence" value="ECO:0007669"/>
    <property type="project" value="TreeGrafter"/>
</dbReference>
<dbReference type="AlphaFoldDB" id="A0A1S3LY12"/>
<dbReference type="InterPro" id="IPR015943">
    <property type="entry name" value="WD40/YVTN_repeat-like_dom_sf"/>
</dbReference>
<reference evidence="5 6" key="1">
    <citation type="submission" date="2025-04" db="UniProtKB">
        <authorList>
            <consortium name="RefSeq"/>
        </authorList>
    </citation>
    <scope>IDENTIFICATION</scope>
    <source>
        <tissue evidence="5 6">Muscle</tissue>
    </source>
</reference>
<dbReference type="SMART" id="SM00320">
    <property type="entry name" value="WD40"/>
    <property type="match status" value="2"/>
</dbReference>
<dbReference type="Proteomes" id="UP001652741">
    <property type="component" value="Chromosome ssa14"/>
</dbReference>
<keyword evidence="4" id="KW-1185">Reference proteome</keyword>
<dbReference type="SUPFAM" id="SSF50998">
    <property type="entry name" value="Quinoprotein alcohol dehydrogenase-like"/>
    <property type="match status" value="1"/>
</dbReference>
<dbReference type="InterPro" id="IPR033010">
    <property type="entry name" value="Cdc20/Fizzy"/>
</dbReference>
<protein>
    <submittedName>
        <fullName evidence="5 6">Cell division cycle protein 20 homolog</fullName>
    </submittedName>
</protein>
<keyword evidence="1 3" id="KW-0853">WD repeat</keyword>
<accession>A0A1S3LY12</accession>
<dbReference type="GO" id="GO:1990757">
    <property type="term" value="F:ubiquitin ligase activator activity"/>
    <property type="evidence" value="ECO:0007669"/>
    <property type="project" value="TreeGrafter"/>
</dbReference>
<dbReference type="STRING" id="8030.ENSSSAP00000104014"/>
<organism evidence="4 6">
    <name type="scientific">Salmo salar</name>
    <name type="common">Atlantic salmon</name>
    <dbReference type="NCBI Taxonomy" id="8030"/>
    <lineage>
        <taxon>Eukaryota</taxon>
        <taxon>Metazoa</taxon>
        <taxon>Chordata</taxon>
        <taxon>Craniata</taxon>
        <taxon>Vertebrata</taxon>
        <taxon>Euteleostomi</taxon>
        <taxon>Actinopterygii</taxon>
        <taxon>Neopterygii</taxon>
        <taxon>Teleostei</taxon>
        <taxon>Protacanthopterygii</taxon>
        <taxon>Salmoniformes</taxon>
        <taxon>Salmonidae</taxon>
        <taxon>Salmoninae</taxon>
        <taxon>Salmo</taxon>
    </lineage>
</organism>
<keyword evidence="5 6" id="KW-0132">Cell division</keyword>
<evidence type="ECO:0000256" key="3">
    <source>
        <dbReference type="PROSITE-ProRule" id="PRU00221"/>
    </source>
</evidence>
<dbReference type="Gene3D" id="2.130.10.10">
    <property type="entry name" value="YVTN repeat-like/Quinoprotein amine dehydrogenase"/>
    <property type="match status" value="1"/>
</dbReference>
<dbReference type="PROSITE" id="PS50294">
    <property type="entry name" value="WD_REPEATS_REGION"/>
    <property type="match status" value="1"/>
</dbReference>
<dbReference type="KEGG" id="sasa:106569201"/>
<dbReference type="GO" id="GO:0005680">
    <property type="term" value="C:anaphase-promoting complex"/>
    <property type="evidence" value="ECO:0007669"/>
    <property type="project" value="TreeGrafter"/>
</dbReference>
<dbReference type="Pfam" id="PF00400">
    <property type="entry name" value="WD40"/>
    <property type="match status" value="1"/>
</dbReference>
<keyword evidence="2" id="KW-0677">Repeat</keyword>
<dbReference type="PANTHER" id="PTHR19918:SF3">
    <property type="entry name" value="CELL DIVISION CYCLE PROTEIN 20 HOMOLOG"/>
    <property type="match status" value="1"/>
</dbReference>
<dbReference type="GO" id="GO:0010997">
    <property type="term" value="F:anaphase-promoting complex binding"/>
    <property type="evidence" value="ECO:0007669"/>
    <property type="project" value="InterPro"/>
</dbReference>
<dbReference type="GO" id="GO:0031145">
    <property type="term" value="P:anaphase-promoting complex-dependent catabolic process"/>
    <property type="evidence" value="ECO:0007669"/>
    <property type="project" value="TreeGrafter"/>
</dbReference>
<proteinExistence type="predicted"/>
<dbReference type="GO" id="GO:0051301">
    <property type="term" value="P:cell division"/>
    <property type="evidence" value="ECO:0007669"/>
    <property type="project" value="UniProtKB-KW"/>
</dbReference>
<dbReference type="PANTHER" id="PTHR19918">
    <property type="entry name" value="CELL DIVISION CYCLE 20 CDC20 FIZZY -RELATED"/>
    <property type="match status" value="1"/>
</dbReference>